<dbReference type="EMBL" id="CP049863">
    <property type="protein sequence ID" value="QIK61989.1"/>
    <property type="molecule type" value="Genomic_DNA"/>
</dbReference>
<dbReference type="InterPro" id="IPR001119">
    <property type="entry name" value="SLH_dom"/>
</dbReference>
<dbReference type="KEGG" id="lvi:G7068_01280"/>
<evidence type="ECO:0000313" key="4">
    <source>
        <dbReference type="Proteomes" id="UP000502677"/>
    </source>
</evidence>
<dbReference type="GO" id="GO:0030313">
    <property type="term" value="C:cell envelope"/>
    <property type="evidence" value="ECO:0007669"/>
    <property type="project" value="UniProtKB-SubCell"/>
</dbReference>
<gene>
    <name evidence="3" type="ORF">G7068_01280</name>
</gene>
<dbReference type="InterPro" id="IPR013378">
    <property type="entry name" value="InlB-like_B-rpt"/>
</dbReference>
<protein>
    <recommendedName>
        <fullName evidence="2">SLH domain-containing protein</fullName>
    </recommendedName>
</protein>
<keyword evidence="4" id="KW-1185">Reference proteome</keyword>
<dbReference type="PROSITE" id="PS51272">
    <property type="entry name" value="SLH"/>
    <property type="match status" value="2"/>
</dbReference>
<reference evidence="3 4" key="1">
    <citation type="submission" date="2020-03" db="EMBL/GenBank/DDBJ databases">
        <title>Leucobacter sp. nov., isolated from beetles.</title>
        <authorList>
            <person name="Hyun D.-W."/>
            <person name="Bae J.-W."/>
        </authorList>
    </citation>
    <scope>NUCLEOTIDE SEQUENCE [LARGE SCALE GENOMIC DNA]</scope>
    <source>
        <strain evidence="3 4">HDW9C</strain>
    </source>
</reference>
<evidence type="ECO:0000313" key="3">
    <source>
        <dbReference type="EMBL" id="QIK61989.1"/>
    </source>
</evidence>
<dbReference type="Pfam" id="PF00395">
    <property type="entry name" value="SLH"/>
    <property type="match status" value="1"/>
</dbReference>
<proteinExistence type="predicted"/>
<dbReference type="InterPro" id="IPR042229">
    <property type="entry name" value="Listeria/Bacterioides_rpt_sf"/>
</dbReference>
<dbReference type="AlphaFoldDB" id="A0A6G7XC15"/>
<feature type="domain" description="SLH" evidence="2">
    <location>
        <begin position="337"/>
        <end position="404"/>
    </location>
</feature>
<comment type="subcellular location">
    <subcellularLocation>
        <location evidence="1">Cell envelope</location>
    </subcellularLocation>
</comment>
<dbReference type="RefSeq" id="WP_166287758.1">
    <property type="nucleotide sequence ID" value="NZ_CP049863.1"/>
</dbReference>
<name>A0A6G7XC15_9MICO</name>
<feature type="domain" description="SLH" evidence="2">
    <location>
        <begin position="271"/>
        <end position="336"/>
    </location>
</feature>
<evidence type="ECO:0000259" key="2">
    <source>
        <dbReference type="PROSITE" id="PS51272"/>
    </source>
</evidence>
<dbReference type="Proteomes" id="UP000502677">
    <property type="component" value="Chromosome"/>
</dbReference>
<accession>A0A6G7XC15</accession>
<sequence>MSGVSVGSAAAMATEGSPYASTASAGTPDPTPNKQALPILDVTVNFDLAGGTGSFPARTLTLGALLGAPSTVPTREGYTFKGWVGLGGLLYDFGLPVLADITLVAEWEKNPVPVVNHTVTFDLAGGTGSFPAQTVAAGAVISAPAAVPTRAGYTFKAWVGVGGLLYNFGLPIIADITIVAEWTKDPVPVVNHTVTFDLAGGTGSFPAQTVANGAVISAPKSKPARSGYTFTTWVNGGGTAYDFTKPITANTTIYAGWKKTAVDGKCTVARKTPVFADTPVSHKFYKEIDWMACMKYSTGWRQPSGKPLYKPADNLERQAMAAFIYRMEAPKNYQAPAVSPFADVKPGDSFYKEIAWMYESKLSTGYREAGGKPTFRPHDSLSREAMAAFIYRLEAPKNYTAPKVSPMADMKPGMSFYKEISWMYSEKLSTGNKVGNTKEYWPKDDLSRQAMAAFIYRLVLDYRPSK</sequence>
<dbReference type="Pfam" id="PF09479">
    <property type="entry name" value="Flg_new"/>
    <property type="match status" value="3"/>
</dbReference>
<evidence type="ECO:0000256" key="1">
    <source>
        <dbReference type="ARBA" id="ARBA00004196"/>
    </source>
</evidence>
<dbReference type="Gene3D" id="2.60.40.4270">
    <property type="entry name" value="Listeria-Bacteroides repeat domain"/>
    <property type="match status" value="3"/>
</dbReference>
<organism evidence="3 4">
    <name type="scientific">Leucobacter viscericola</name>
    <dbReference type="NCBI Taxonomy" id="2714935"/>
    <lineage>
        <taxon>Bacteria</taxon>
        <taxon>Bacillati</taxon>
        <taxon>Actinomycetota</taxon>
        <taxon>Actinomycetes</taxon>
        <taxon>Micrococcales</taxon>
        <taxon>Microbacteriaceae</taxon>
        <taxon>Leucobacter</taxon>
    </lineage>
</organism>